<feature type="transmembrane region" description="Helical" evidence="6">
    <location>
        <begin position="360"/>
        <end position="387"/>
    </location>
</feature>
<proteinExistence type="predicted"/>
<feature type="transmembrane region" description="Helical" evidence="6">
    <location>
        <begin position="336"/>
        <end position="354"/>
    </location>
</feature>
<evidence type="ECO:0000256" key="1">
    <source>
        <dbReference type="ARBA" id="ARBA00004141"/>
    </source>
</evidence>
<dbReference type="Gene3D" id="1.20.1720.10">
    <property type="entry name" value="Multidrug resistance protein D"/>
    <property type="match status" value="1"/>
</dbReference>
<accession>A0A212IZK5</accession>
<feature type="transmembrane region" description="Helical" evidence="6">
    <location>
        <begin position="437"/>
        <end position="461"/>
    </location>
</feature>
<name>A0A212IZK5_9PROT</name>
<dbReference type="SUPFAM" id="SSF103473">
    <property type="entry name" value="MFS general substrate transporter"/>
    <property type="match status" value="1"/>
</dbReference>
<dbReference type="EMBL" id="FLUO01000001">
    <property type="protein sequence ID" value="SBV92636.1"/>
    <property type="molecule type" value="Genomic_DNA"/>
</dbReference>
<dbReference type="GO" id="GO:0022857">
    <property type="term" value="F:transmembrane transporter activity"/>
    <property type="evidence" value="ECO:0007669"/>
    <property type="project" value="InterPro"/>
</dbReference>
<evidence type="ECO:0000256" key="5">
    <source>
        <dbReference type="ARBA" id="ARBA00023136"/>
    </source>
</evidence>
<evidence type="ECO:0000256" key="6">
    <source>
        <dbReference type="SAM" id="Phobius"/>
    </source>
</evidence>
<dbReference type="AlphaFoldDB" id="A0A212IZK5"/>
<feature type="transmembrane region" description="Helical" evidence="6">
    <location>
        <begin position="52"/>
        <end position="70"/>
    </location>
</feature>
<dbReference type="CDD" id="cd17321">
    <property type="entry name" value="MFS_MMR_MDR_like"/>
    <property type="match status" value="1"/>
</dbReference>
<feature type="transmembrane region" description="Helical" evidence="6">
    <location>
        <begin position="203"/>
        <end position="223"/>
    </location>
</feature>
<feature type="transmembrane region" description="Helical" evidence="6">
    <location>
        <begin position="82"/>
        <end position="108"/>
    </location>
</feature>
<evidence type="ECO:0000256" key="3">
    <source>
        <dbReference type="ARBA" id="ARBA00022692"/>
    </source>
</evidence>
<dbReference type="PANTHER" id="PTHR42718:SF9">
    <property type="entry name" value="MAJOR FACILITATOR SUPERFAMILY MULTIDRUG TRANSPORTER MFSC"/>
    <property type="match status" value="1"/>
</dbReference>
<feature type="domain" description="Major facilitator superfamily (MFS) profile" evidence="7">
    <location>
        <begin position="16"/>
        <end position="467"/>
    </location>
</feature>
<comment type="subcellular location">
    <subcellularLocation>
        <location evidence="1">Membrane</location>
        <topology evidence="1">Multi-pass membrane protein</topology>
    </subcellularLocation>
</comment>
<keyword evidence="5 6" id="KW-0472">Membrane</keyword>
<dbReference type="InterPro" id="IPR011701">
    <property type="entry name" value="MFS"/>
</dbReference>
<dbReference type="PANTHER" id="PTHR42718">
    <property type="entry name" value="MAJOR FACILITATOR SUPERFAMILY MULTIDRUG TRANSPORTER MFSC"/>
    <property type="match status" value="1"/>
</dbReference>
<dbReference type="GO" id="GO:0016020">
    <property type="term" value="C:membrane"/>
    <property type="evidence" value="ECO:0007669"/>
    <property type="project" value="UniProtKB-SubCell"/>
</dbReference>
<gene>
    <name evidence="8" type="ORF">KL86APRO_10279</name>
</gene>
<keyword evidence="2" id="KW-0813">Transport</keyword>
<feature type="transmembrane region" description="Helical" evidence="6">
    <location>
        <begin position="15"/>
        <end position="40"/>
    </location>
</feature>
<keyword evidence="4 6" id="KW-1133">Transmembrane helix</keyword>
<dbReference type="InterPro" id="IPR036259">
    <property type="entry name" value="MFS_trans_sf"/>
</dbReference>
<keyword evidence="3 6" id="KW-0812">Transmembrane</keyword>
<feature type="transmembrane region" description="Helical" evidence="6">
    <location>
        <begin position="114"/>
        <end position="132"/>
    </location>
</feature>
<feature type="transmembrane region" description="Helical" evidence="6">
    <location>
        <begin position="304"/>
        <end position="324"/>
    </location>
</feature>
<evidence type="ECO:0000256" key="4">
    <source>
        <dbReference type="ARBA" id="ARBA00022989"/>
    </source>
</evidence>
<evidence type="ECO:0000256" key="2">
    <source>
        <dbReference type="ARBA" id="ARBA00022448"/>
    </source>
</evidence>
<feature type="transmembrane region" description="Helical" evidence="6">
    <location>
        <begin position="171"/>
        <end position="191"/>
    </location>
</feature>
<reference evidence="8" key="1">
    <citation type="submission" date="2016-04" db="EMBL/GenBank/DDBJ databases">
        <authorList>
            <person name="Evans L.H."/>
            <person name="Alamgir A."/>
            <person name="Owens N."/>
            <person name="Weber N.D."/>
            <person name="Virtaneva K."/>
            <person name="Barbian K."/>
            <person name="Babar A."/>
            <person name="Rosenke K."/>
        </authorList>
    </citation>
    <scope>NUCLEOTIDE SEQUENCE</scope>
    <source>
        <strain evidence="8">86</strain>
    </source>
</reference>
<feature type="transmembrane region" description="Helical" evidence="6">
    <location>
        <begin position="144"/>
        <end position="165"/>
    </location>
</feature>
<sequence length="467" mass="47632">MEINGAITQARSPHLGVAALAMAILLASLGISIVTVALPILARDFALPVTGAQWVVLAYLLSVTVTIVMAGRLGDLIGHRRVLLAGLVIFGAASAFCSIAPTIVMLIAARVTQGVGGAILMALPVSIIREAVVKERTGSAMGLLGTMSAIGTALGPSLGGVVIAWSGWRATFLILALMALVALIFAARALPTDRIGQRGERKSLDLPGALVLVLTLAAYSLSMSGGGNGFSITNALLLAGAALGVVVFVIMEHGRETPLVDPAALGSRTVSVSLLMNLLVSNVMMATLVVGPFYLTFALHLNEALVGLVVAVGPVMAALSGVPAGRITDRFGAGRTLIVGLGQMVIGLLCLSVLPDIFGVAGYILSLMLLTPGFQLFLAANNTTVMLAARDDQRGMISGLLGPSRNLGFMTGASVMGAVFAMAAGTPDIVGAAPEAISAAFATTFQMAAGLMAFAILLTVLKRGPSR</sequence>
<feature type="transmembrane region" description="Helical" evidence="6">
    <location>
        <begin position="407"/>
        <end position="425"/>
    </location>
</feature>
<protein>
    <submittedName>
        <fullName evidence="8">Major facilitator superfamily transporter</fullName>
    </submittedName>
</protein>
<dbReference type="PRINTS" id="PR01036">
    <property type="entry name" value="TCRTETB"/>
</dbReference>
<dbReference type="Pfam" id="PF07690">
    <property type="entry name" value="MFS_1"/>
    <property type="match status" value="1"/>
</dbReference>
<feature type="transmembrane region" description="Helical" evidence="6">
    <location>
        <begin position="229"/>
        <end position="251"/>
    </location>
</feature>
<organism evidence="8">
    <name type="scientific">uncultured Alphaproteobacteria bacterium</name>
    <dbReference type="NCBI Taxonomy" id="91750"/>
    <lineage>
        <taxon>Bacteria</taxon>
        <taxon>Pseudomonadati</taxon>
        <taxon>Pseudomonadota</taxon>
        <taxon>Alphaproteobacteria</taxon>
        <taxon>environmental samples</taxon>
    </lineage>
</organism>
<dbReference type="PROSITE" id="PS50850">
    <property type="entry name" value="MFS"/>
    <property type="match status" value="1"/>
</dbReference>
<evidence type="ECO:0000313" key="8">
    <source>
        <dbReference type="EMBL" id="SBV92636.1"/>
    </source>
</evidence>
<dbReference type="Gene3D" id="1.20.1250.20">
    <property type="entry name" value="MFS general substrate transporter like domains"/>
    <property type="match status" value="1"/>
</dbReference>
<evidence type="ECO:0000259" key="7">
    <source>
        <dbReference type="PROSITE" id="PS50850"/>
    </source>
</evidence>
<dbReference type="InterPro" id="IPR020846">
    <property type="entry name" value="MFS_dom"/>
</dbReference>
<feature type="transmembrane region" description="Helical" evidence="6">
    <location>
        <begin position="272"/>
        <end position="298"/>
    </location>
</feature>